<sequence length="164" mass="19600">MNSFIFISRLRRNEIQYRLEIDRLQSELKYDQLKIQQLERELADVKLKQSRIDTTSSLRELLELKERELSALKEKFDFTKQTHEVELQEAIKANQFSLNNIKRFEQTNLCQQEKQLDLEKKLAKFRAIVQPLIDHEQLFAKNSIININELQTLIIEIDNKQKVA</sequence>
<feature type="non-terminal residue" evidence="2">
    <location>
        <position position="1"/>
    </location>
</feature>
<comment type="caution">
    <text evidence="2">The sequence shown here is derived from an EMBL/GenBank/DDBJ whole genome shotgun (WGS) entry which is preliminary data.</text>
</comment>
<accession>A0A8S3F8G5</accession>
<evidence type="ECO:0000313" key="2">
    <source>
        <dbReference type="EMBL" id="CAF5104739.1"/>
    </source>
</evidence>
<proteinExistence type="predicted"/>
<organism evidence="2 3">
    <name type="scientific">Rotaria magnacalcarata</name>
    <dbReference type="NCBI Taxonomy" id="392030"/>
    <lineage>
        <taxon>Eukaryota</taxon>
        <taxon>Metazoa</taxon>
        <taxon>Spiralia</taxon>
        <taxon>Gnathifera</taxon>
        <taxon>Rotifera</taxon>
        <taxon>Eurotatoria</taxon>
        <taxon>Bdelloidea</taxon>
        <taxon>Philodinida</taxon>
        <taxon>Philodinidae</taxon>
        <taxon>Rotaria</taxon>
    </lineage>
</organism>
<protein>
    <submittedName>
        <fullName evidence="2">Uncharacterized protein</fullName>
    </submittedName>
</protein>
<dbReference type="AlphaFoldDB" id="A0A8S3F8G5"/>
<name>A0A8S3F8G5_9BILA</name>
<keyword evidence="1" id="KW-0175">Coiled coil</keyword>
<evidence type="ECO:0000313" key="3">
    <source>
        <dbReference type="Proteomes" id="UP000681720"/>
    </source>
</evidence>
<evidence type="ECO:0000256" key="1">
    <source>
        <dbReference type="SAM" id="Coils"/>
    </source>
</evidence>
<gene>
    <name evidence="2" type="ORF">GIL414_LOCUS62910</name>
</gene>
<dbReference type="Proteomes" id="UP000681720">
    <property type="component" value="Unassembled WGS sequence"/>
</dbReference>
<feature type="coiled-coil region" evidence="1">
    <location>
        <begin position="7"/>
        <end position="82"/>
    </location>
</feature>
<reference evidence="2" key="1">
    <citation type="submission" date="2021-02" db="EMBL/GenBank/DDBJ databases">
        <authorList>
            <person name="Nowell W R."/>
        </authorList>
    </citation>
    <scope>NUCLEOTIDE SEQUENCE</scope>
</reference>
<dbReference type="EMBL" id="CAJOBJ010257071">
    <property type="protein sequence ID" value="CAF5104739.1"/>
    <property type="molecule type" value="Genomic_DNA"/>
</dbReference>